<protein>
    <recommendedName>
        <fullName evidence="7">Glutamyl-tRNA(Gln) amidotransferase subunit A, mitochondrial</fullName>
        <shortName evidence="7">Glu-AdT subunit A</shortName>
        <ecNumber evidence="7">6.3.5.7</ecNumber>
    </recommendedName>
</protein>
<feature type="domain" description="Amidase" evidence="9">
    <location>
        <begin position="213"/>
        <end position="551"/>
    </location>
</feature>
<feature type="active site" description="Charge relay system" evidence="7">
    <location>
        <position position="78"/>
    </location>
</feature>
<dbReference type="PROSITE" id="PS00571">
    <property type="entry name" value="AMIDASES"/>
    <property type="match status" value="1"/>
</dbReference>
<dbReference type="GO" id="GO:0030956">
    <property type="term" value="C:glutamyl-tRNA(Gln) amidotransferase complex"/>
    <property type="evidence" value="ECO:0007669"/>
    <property type="project" value="UniProtKB-UniRule"/>
</dbReference>
<feature type="transmembrane region" description="Helical" evidence="8">
    <location>
        <begin position="142"/>
        <end position="160"/>
    </location>
</feature>
<keyword evidence="4 7" id="KW-0067">ATP-binding</keyword>
<gene>
    <name evidence="10" type="ORF">ASTO00021_LOCUS8221</name>
</gene>
<proteinExistence type="inferred from homology"/>
<feature type="active site" description="Charge relay system" evidence="7">
    <location>
        <position position="221"/>
    </location>
</feature>
<dbReference type="InterPro" id="IPR036928">
    <property type="entry name" value="AS_sf"/>
</dbReference>
<evidence type="ECO:0000256" key="1">
    <source>
        <dbReference type="ARBA" id="ARBA00008069"/>
    </source>
</evidence>
<dbReference type="GO" id="GO:0005739">
    <property type="term" value="C:mitochondrion"/>
    <property type="evidence" value="ECO:0007669"/>
    <property type="project" value="UniProtKB-SubCell"/>
</dbReference>
<evidence type="ECO:0000256" key="4">
    <source>
        <dbReference type="ARBA" id="ARBA00022840"/>
    </source>
</evidence>
<dbReference type="PANTHER" id="PTHR11895:SF7">
    <property type="entry name" value="GLUTAMYL-TRNA(GLN) AMIDOTRANSFERASE SUBUNIT A, MITOCHONDRIAL"/>
    <property type="match status" value="1"/>
</dbReference>
<dbReference type="GO" id="GO:0070681">
    <property type="term" value="P:glutaminyl-tRNAGln biosynthesis via transamidation"/>
    <property type="evidence" value="ECO:0007669"/>
    <property type="project" value="UniProtKB-UniRule"/>
</dbReference>
<evidence type="ECO:0000256" key="8">
    <source>
        <dbReference type="SAM" id="Phobius"/>
    </source>
</evidence>
<reference evidence="10" key="1">
    <citation type="submission" date="2021-01" db="EMBL/GenBank/DDBJ databases">
        <authorList>
            <person name="Corre E."/>
            <person name="Pelletier E."/>
            <person name="Niang G."/>
            <person name="Scheremetjew M."/>
            <person name="Finn R."/>
            <person name="Kale V."/>
            <person name="Holt S."/>
            <person name="Cochrane G."/>
            <person name="Meng A."/>
            <person name="Brown T."/>
            <person name="Cohen L."/>
        </authorList>
    </citation>
    <scope>NUCLEOTIDE SEQUENCE</scope>
    <source>
        <strain evidence="10">GSBS06</strain>
    </source>
</reference>
<evidence type="ECO:0000259" key="9">
    <source>
        <dbReference type="Pfam" id="PF01425"/>
    </source>
</evidence>
<comment type="catalytic activity">
    <reaction evidence="6 7">
        <text>L-glutamyl-tRNA(Gln) + L-glutamine + ATP + H2O = L-glutaminyl-tRNA(Gln) + L-glutamate + ADP + phosphate + H(+)</text>
        <dbReference type="Rhea" id="RHEA:17521"/>
        <dbReference type="Rhea" id="RHEA-COMP:9681"/>
        <dbReference type="Rhea" id="RHEA-COMP:9684"/>
        <dbReference type="ChEBI" id="CHEBI:15377"/>
        <dbReference type="ChEBI" id="CHEBI:15378"/>
        <dbReference type="ChEBI" id="CHEBI:29985"/>
        <dbReference type="ChEBI" id="CHEBI:30616"/>
        <dbReference type="ChEBI" id="CHEBI:43474"/>
        <dbReference type="ChEBI" id="CHEBI:58359"/>
        <dbReference type="ChEBI" id="CHEBI:78520"/>
        <dbReference type="ChEBI" id="CHEBI:78521"/>
        <dbReference type="ChEBI" id="CHEBI:456216"/>
        <dbReference type="EC" id="6.3.5.7"/>
    </reaction>
</comment>
<name>A0A6S8CN71_9STRA</name>
<evidence type="ECO:0000256" key="6">
    <source>
        <dbReference type="ARBA" id="ARBA00047407"/>
    </source>
</evidence>
<dbReference type="SUPFAM" id="SSF75304">
    <property type="entry name" value="Amidase signature (AS) enzymes"/>
    <property type="match status" value="2"/>
</dbReference>
<dbReference type="EC" id="6.3.5.7" evidence="7"/>
<keyword evidence="8" id="KW-1133">Transmembrane helix</keyword>
<keyword evidence="2 7" id="KW-0436">Ligase</keyword>
<sequence length="562" mass="61750">MNKIVLDAARAVHSRKATCLEVVEECIEVLNSEKLKWSNAFICTAEEKGMRKAAEASDYRREKEKHRSLLDGIPIAVKDNFCTANLPTTAASKTLRGFEPGYNATSVAKLLEAGAIICGKTNMDEFGKYAYVYITNNPCLCIYIYMIYIHIIYIICYVTINRLCIYVGMGSAGLNSDFGATKNPIFFRQQYISNVFEKREKNDYCEDKKNNENDFYIAGGSSSGSAAAVASGACFAALGSDTGGSVRLPAAYCGIVGLKPSYGRVSRWGLIPYASSLDTPGILASNVQNASLVLDIIAGPDERDSTSFPQDYVLHQNELKLTESIKNKTNLEGVRIGLPVEFFVDELPETTVETWKLAANMLEDAGASVVEISIPSIVDALPAYYVIASAEASSNLSRYDGVQFGFRDLQVSGSLEEQYKRTRTVAFGEEVQRRILMGSHVLSSGAIHDFYERAVSIRRKLKQEFDTAFQSLDALITPVTPFEIPRVSEIRRDPVENYLMDVMTVPASLAGLPAMSVPFMPPRRAVKGIDFSLNPSLCSSIQVIAPYGMERSMIKIASALES</sequence>
<dbReference type="InterPro" id="IPR020556">
    <property type="entry name" value="Amidase_CS"/>
</dbReference>
<organism evidence="10">
    <name type="scientific">Aplanochytrium stocchinoi</name>
    <dbReference type="NCBI Taxonomy" id="215587"/>
    <lineage>
        <taxon>Eukaryota</taxon>
        <taxon>Sar</taxon>
        <taxon>Stramenopiles</taxon>
        <taxon>Bigyra</taxon>
        <taxon>Labyrinthulomycetes</taxon>
        <taxon>Thraustochytrida</taxon>
        <taxon>Thraustochytriidae</taxon>
        <taxon>Aplanochytrium</taxon>
    </lineage>
</organism>
<evidence type="ECO:0000256" key="5">
    <source>
        <dbReference type="ARBA" id="ARBA00022917"/>
    </source>
</evidence>
<dbReference type="Gene3D" id="3.90.1300.10">
    <property type="entry name" value="Amidase signature (AS) domain"/>
    <property type="match status" value="1"/>
</dbReference>
<comment type="function">
    <text evidence="7">Allows the formation of correctly charged Gln-tRNA(Gln) through the transamidation of misacylated Glu-tRNA(Gln) in the mitochondria. The reaction takes place in the presence of glutamine and ATP through an activated gamma-phospho-Glu-tRNA(Gln).</text>
</comment>
<dbReference type="InterPro" id="IPR023631">
    <property type="entry name" value="Amidase_dom"/>
</dbReference>
<keyword evidence="3 7" id="KW-0547">Nucleotide-binding</keyword>
<dbReference type="InterPro" id="IPR004412">
    <property type="entry name" value="GatA"/>
</dbReference>
<comment type="subcellular location">
    <subcellularLocation>
        <location evidence="7">Mitochondrion</location>
    </subcellularLocation>
</comment>
<evidence type="ECO:0000256" key="3">
    <source>
        <dbReference type="ARBA" id="ARBA00022741"/>
    </source>
</evidence>
<keyword evidence="5 7" id="KW-0648">Protein biosynthesis</keyword>
<dbReference type="EMBL" id="HBIN01010968">
    <property type="protein sequence ID" value="CAE0437969.1"/>
    <property type="molecule type" value="Transcribed_RNA"/>
</dbReference>
<keyword evidence="7" id="KW-0496">Mitochondrion</keyword>
<accession>A0A6S8CN71</accession>
<dbReference type="InterPro" id="IPR000120">
    <property type="entry name" value="Amidase"/>
</dbReference>
<dbReference type="GO" id="GO:0032543">
    <property type="term" value="P:mitochondrial translation"/>
    <property type="evidence" value="ECO:0007669"/>
    <property type="project" value="UniProtKB-UniRule"/>
</dbReference>
<dbReference type="PANTHER" id="PTHR11895">
    <property type="entry name" value="TRANSAMIDASE"/>
    <property type="match status" value="1"/>
</dbReference>
<dbReference type="AlphaFoldDB" id="A0A6S8CN71"/>
<comment type="subunit">
    <text evidence="7">Subunit of the heterotrimeric GatCAB amidotransferase (AdT) complex, composed of A, B and C subunits.</text>
</comment>
<dbReference type="GO" id="GO:0005524">
    <property type="term" value="F:ATP binding"/>
    <property type="evidence" value="ECO:0007669"/>
    <property type="project" value="UniProtKB-KW"/>
</dbReference>
<evidence type="ECO:0000313" key="10">
    <source>
        <dbReference type="EMBL" id="CAE0437969.1"/>
    </source>
</evidence>
<evidence type="ECO:0000256" key="2">
    <source>
        <dbReference type="ARBA" id="ARBA00022598"/>
    </source>
</evidence>
<dbReference type="GO" id="GO:0050567">
    <property type="term" value="F:glutaminyl-tRNA synthase (glutamine-hydrolyzing) activity"/>
    <property type="evidence" value="ECO:0007669"/>
    <property type="project" value="UniProtKB-UniRule"/>
</dbReference>
<keyword evidence="8" id="KW-0812">Transmembrane</keyword>
<keyword evidence="8" id="KW-0472">Membrane</keyword>
<dbReference type="Pfam" id="PF01425">
    <property type="entry name" value="Amidase"/>
    <property type="match status" value="2"/>
</dbReference>
<evidence type="ECO:0000256" key="7">
    <source>
        <dbReference type="HAMAP-Rule" id="MF_03150"/>
    </source>
</evidence>
<comment type="similarity">
    <text evidence="1 7">Belongs to the amidase family. GatA subfamily.</text>
</comment>
<dbReference type="HAMAP" id="MF_00120">
    <property type="entry name" value="GatA"/>
    <property type="match status" value="1"/>
</dbReference>
<feature type="active site" description="Acyl-ester intermediate" evidence="7">
    <location>
        <position position="245"/>
    </location>
</feature>
<feature type="domain" description="Amidase" evidence="9">
    <location>
        <begin position="38"/>
        <end position="128"/>
    </location>
</feature>